<keyword evidence="7" id="KW-1185">Reference proteome</keyword>
<dbReference type="Gene3D" id="3.90.320.10">
    <property type="match status" value="1"/>
</dbReference>
<evidence type="ECO:0000313" key="6">
    <source>
        <dbReference type="EMBL" id="MFC3850891.1"/>
    </source>
</evidence>
<dbReference type="RefSeq" id="WP_290287967.1">
    <property type="nucleotide sequence ID" value="NZ_CP047211.1"/>
</dbReference>
<keyword evidence="2" id="KW-0547">Nucleotide-binding</keyword>
<sequence>MPENPLHSDSAASPSDTPASPAGNSPAPASPTAPAAADSPAPAPRGRRGLALSPSRAGDYRQCPLKYRLRAIDKLPEPSTVAQVKGTLVHAVLEHMHGRPREERSYPAAVKRLKPTWQGMLDDDSSGELSRLVPESDLLDFLVECRGLLKGYFIMENPTGFDAAEIEKFVQMTLGVDVPGLGGDAGVEGDGEADGSAGSSGSSGSGGVPVRGFIDRVDIAPTGQVRIVDYKTGKKPHPRFQDEALFQMRFYALVWWRLTGHIPEQLRLMYLKVADDLTHSPTAPELERFEAELAELWGAIVRDGRFGDFRPKKSKLCGWCSFQQLCPAFGGTPPEYPGWPGAHA</sequence>
<protein>
    <submittedName>
        <fullName evidence="6">RecB family exonuclease</fullName>
    </submittedName>
</protein>
<keyword evidence="1" id="KW-0227">DNA damage</keyword>
<dbReference type="EMBL" id="JBHRZN010000004">
    <property type="protein sequence ID" value="MFC3850891.1"/>
    <property type="molecule type" value="Genomic_DNA"/>
</dbReference>
<evidence type="ECO:0000256" key="4">
    <source>
        <dbReference type="SAM" id="MobiDB-lite"/>
    </source>
</evidence>
<dbReference type="GO" id="GO:0004527">
    <property type="term" value="F:exonuclease activity"/>
    <property type="evidence" value="ECO:0007669"/>
    <property type="project" value="UniProtKB-KW"/>
</dbReference>
<evidence type="ECO:0000313" key="7">
    <source>
        <dbReference type="Proteomes" id="UP001595751"/>
    </source>
</evidence>
<accession>A0ABV7ZU55</accession>
<keyword evidence="6" id="KW-0378">Hydrolase</keyword>
<name>A0ABV7ZU55_9CORY</name>
<feature type="region of interest" description="Disordered" evidence="4">
    <location>
        <begin position="181"/>
        <end position="208"/>
    </location>
</feature>
<keyword evidence="6" id="KW-0540">Nuclease</keyword>
<keyword evidence="2" id="KW-0347">Helicase</keyword>
<evidence type="ECO:0000256" key="1">
    <source>
        <dbReference type="ARBA" id="ARBA00022763"/>
    </source>
</evidence>
<keyword evidence="3" id="KW-0234">DNA repair</keyword>
<feature type="region of interest" description="Disordered" evidence="4">
    <location>
        <begin position="1"/>
        <end position="57"/>
    </location>
</feature>
<keyword evidence="2" id="KW-0067">ATP-binding</keyword>
<proteinExistence type="predicted"/>
<evidence type="ECO:0000259" key="5">
    <source>
        <dbReference type="Pfam" id="PF12705"/>
    </source>
</evidence>
<dbReference type="Pfam" id="PF12705">
    <property type="entry name" value="PDDEXK_1"/>
    <property type="match status" value="1"/>
</dbReference>
<keyword evidence="6" id="KW-0269">Exonuclease</keyword>
<gene>
    <name evidence="6" type="ORF">ACFORJ_12055</name>
</gene>
<dbReference type="InterPro" id="IPR038726">
    <property type="entry name" value="PDDEXK_AddAB-type"/>
</dbReference>
<feature type="compositionally biased region" description="Low complexity" evidence="4">
    <location>
        <begin position="8"/>
        <end position="40"/>
    </location>
</feature>
<feature type="domain" description="PD-(D/E)XK endonuclease-like" evidence="5">
    <location>
        <begin position="52"/>
        <end position="327"/>
    </location>
</feature>
<organism evidence="6 7">
    <name type="scientific">Corynebacterium hansenii</name>
    <dbReference type="NCBI Taxonomy" id="394964"/>
    <lineage>
        <taxon>Bacteria</taxon>
        <taxon>Bacillati</taxon>
        <taxon>Actinomycetota</taxon>
        <taxon>Actinomycetes</taxon>
        <taxon>Mycobacteriales</taxon>
        <taxon>Corynebacteriaceae</taxon>
        <taxon>Corynebacterium</taxon>
    </lineage>
</organism>
<dbReference type="Proteomes" id="UP001595751">
    <property type="component" value="Unassembled WGS sequence"/>
</dbReference>
<evidence type="ECO:0000256" key="3">
    <source>
        <dbReference type="ARBA" id="ARBA00023204"/>
    </source>
</evidence>
<dbReference type="InterPro" id="IPR011604">
    <property type="entry name" value="PDDEXK-like_dom_sf"/>
</dbReference>
<evidence type="ECO:0000256" key="2">
    <source>
        <dbReference type="ARBA" id="ARBA00022806"/>
    </source>
</evidence>
<reference evidence="7" key="1">
    <citation type="journal article" date="2019" name="Int. J. Syst. Evol. Microbiol.">
        <title>The Global Catalogue of Microorganisms (GCM) 10K type strain sequencing project: providing services to taxonomists for standard genome sequencing and annotation.</title>
        <authorList>
            <consortium name="The Broad Institute Genomics Platform"/>
            <consortium name="The Broad Institute Genome Sequencing Center for Infectious Disease"/>
            <person name="Wu L."/>
            <person name="Ma J."/>
        </authorList>
    </citation>
    <scope>NUCLEOTIDE SEQUENCE [LARGE SCALE GENOMIC DNA]</scope>
    <source>
        <strain evidence="7">CCUG 53252</strain>
    </source>
</reference>
<comment type="caution">
    <text evidence="6">The sequence shown here is derived from an EMBL/GenBank/DDBJ whole genome shotgun (WGS) entry which is preliminary data.</text>
</comment>